<name>B0N1B9_9FIRM</name>
<keyword evidence="1" id="KW-0812">Transmembrane</keyword>
<gene>
    <name evidence="2" type="ORF">CLORAM_00324</name>
</gene>
<evidence type="ECO:0000256" key="1">
    <source>
        <dbReference type="SAM" id="Phobius"/>
    </source>
</evidence>
<evidence type="ECO:0000313" key="2">
    <source>
        <dbReference type="EMBL" id="EDS19449.1"/>
    </source>
</evidence>
<sequence>MLCPASSNKFPTAIHRVYLFFSDVASLMLHFLYFLKKKSLTTQIMG</sequence>
<accession>B0N1B9</accession>
<dbReference type="AlphaFoldDB" id="B0N1B9"/>
<reference evidence="2" key="2">
    <citation type="submission" date="2014-06" db="EMBL/GenBank/DDBJ databases">
        <title>Draft genome sequence of Clostridium ramosum(DSM 1402).</title>
        <authorList>
            <person name="Sudarsanam P."/>
            <person name="Ley R."/>
            <person name="Guruge J."/>
            <person name="Turnbaugh P.J."/>
            <person name="Mahowald M."/>
            <person name="Liep D."/>
            <person name="Gordon J."/>
        </authorList>
    </citation>
    <scope>NUCLEOTIDE SEQUENCE</scope>
    <source>
        <strain evidence="2">DSM 1402</strain>
    </source>
</reference>
<proteinExistence type="predicted"/>
<reference evidence="2" key="1">
    <citation type="submission" date="2007-11" db="EMBL/GenBank/DDBJ databases">
        <authorList>
            <person name="Fulton L."/>
            <person name="Clifton S."/>
            <person name="Fulton B."/>
            <person name="Xu J."/>
            <person name="Minx P."/>
            <person name="Pepin K.H."/>
            <person name="Johnson M."/>
            <person name="Thiruvilangam P."/>
            <person name="Bhonagiri V."/>
            <person name="Nash W.E."/>
            <person name="Mardis E.R."/>
            <person name="Wilson R.K."/>
        </authorList>
    </citation>
    <scope>NUCLEOTIDE SEQUENCE [LARGE SCALE GENOMIC DNA]</scope>
    <source>
        <strain evidence="2">DSM 1402</strain>
    </source>
</reference>
<dbReference type="HOGENOM" id="CLU_3183503_0_0_9"/>
<dbReference type="EMBL" id="ABFX02000003">
    <property type="protein sequence ID" value="EDS19449.1"/>
    <property type="molecule type" value="Genomic_DNA"/>
</dbReference>
<keyword evidence="1" id="KW-1133">Transmembrane helix</keyword>
<comment type="caution">
    <text evidence="2">The sequence shown here is derived from an EMBL/GenBank/DDBJ whole genome shotgun (WGS) entry which is preliminary data.</text>
</comment>
<dbReference type="Proteomes" id="UP000005798">
    <property type="component" value="Unassembled WGS sequence"/>
</dbReference>
<keyword evidence="3" id="KW-1185">Reference proteome</keyword>
<protein>
    <submittedName>
        <fullName evidence="2">Uncharacterized protein</fullName>
    </submittedName>
</protein>
<keyword evidence="1" id="KW-0472">Membrane</keyword>
<feature type="transmembrane region" description="Helical" evidence="1">
    <location>
        <begin position="17"/>
        <end position="35"/>
    </location>
</feature>
<evidence type="ECO:0000313" key="3">
    <source>
        <dbReference type="Proteomes" id="UP000005798"/>
    </source>
</evidence>
<organism evidence="2 3">
    <name type="scientific">Thomasclavelia ramosa DSM 1402</name>
    <dbReference type="NCBI Taxonomy" id="445974"/>
    <lineage>
        <taxon>Bacteria</taxon>
        <taxon>Bacillati</taxon>
        <taxon>Bacillota</taxon>
        <taxon>Erysipelotrichia</taxon>
        <taxon>Erysipelotrichales</taxon>
        <taxon>Coprobacillaceae</taxon>
        <taxon>Thomasclavelia</taxon>
    </lineage>
</organism>